<dbReference type="PANTHER" id="PTHR24321:SF8">
    <property type="entry name" value="ESTRADIOL 17-BETA-DEHYDROGENASE 8-RELATED"/>
    <property type="match status" value="1"/>
</dbReference>
<dbReference type="EMBL" id="JACHOV010000015">
    <property type="protein sequence ID" value="MBB4642794.1"/>
    <property type="molecule type" value="Genomic_DNA"/>
</dbReference>
<evidence type="ECO:0000313" key="4">
    <source>
        <dbReference type="Proteomes" id="UP000575068"/>
    </source>
</evidence>
<comment type="caution">
    <text evidence="3">The sequence shown here is derived from an EMBL/GenBank/DDBJ whole genome shotgun (WGS) entry which is preliminary data.</text>
</comment>
<evidence type="ECO:0000256" key="2">
    <source>
        <dbReference type="ARBA" id="ARBA00023002"/>
    </source>
</evidence>
<proteinExistence type="inferred from homology"/>
<sequence>MFDLKGKVVIVTGAASGIGAAAARMFQQLGASVTIGDIQVEAGEALARELGDKVRFSRLDVTETADWERAIEETEAAFGPVNTLVNNAGHSGHWKAVSDLSLEEYRRVCAINQEGVFLGMKLVLPSMIRAGGGAIVNNSSGYGLVGAANNMDYCASKWAVTGMTKAAAIELAPLNIRVNSVHAGVVLTPMVKSTMEQLGADGDLFIARMPLNRGAKPSEIASVFAFLASDASSFVTGAALAADGGLTAQ</sequence>
<dbReference type="AlphaFoldDB" id="A0A840HZD1"/>
<dbReference type="NCBIfam" id="NF005559">
    <property type="entry name" value="PRK07231.1"/>
    <property type="match status" value="1"/>
</dbReference>
<dbReference type="Gene3D" id="3.40.50.720">
    <property type="entry name" value="NAD(P)-binding Rossmann-like Domain"/>
    <property type="match status" value="1"/>
</dbReference>
<evidence type="ECO:0000313" key="3">
    <source>
        <dbReference type="EMBL" id="MBB4642794.1"/>
    </source>
</evidence>
<dbReference type="PRINTS" id="PR00080">
    <property type="entry name" value="SDRFAMILY"/>
</dbReference>
<name>A0A840HZD1_9SPHN</name>
<accession>A0A840HZD1</accession>
<protein>
    <submittedName>
        <fullName evidence="3">3alpha(Or 20beta)-hydroxysteroid dehydrogenase</fullName>
        <ecNumber evidence="3">1.1.1.53</ecNumber>
    </submittedName>
</protein>
<organism evidence="3 4">
    <name type="scientific">Rhizorhapis suberifaciens</name>
    <name type="common">corky root of lettuce</name>
    <dbReference type="NCBI Taxonomy" id="13656"/>
    <lineage>
        <taxon>Bacteria</taxon>
        <taxon>Pseudomonadati</taxon>
        <taxon>Pseudomonadota</taxon>
        <taxon>Alphaproteobacteria</taxon>
        <taxon>Sphingomonadales</taxon>
        <taxon>Sphingomonadaceae</taxon>
        <taxon>Rhizorhapis</taxon>
    </lineage>
</organism>
<dbReference type="PRINTS" id="PR00081">
    <property type="entry name" value="GDHRDH"/>
</dbReference>
<dbReference type="InterPro" id="IPR002347">
    <property type="entry name" value="SDR_fam"/>
</dbReference>
<dbReference type="PANTHER" id="PTHR24321">
    <property type="entry name" value="DEHYDROGENASES, SHORT CHAIN"/>
    <property type="match status" value="1"/>
</dbReference>
<dbReference type="EC" id="1.1.1.53" evidence="3"/>
<keyword evidence="2 3" id="KW-0560">Oxidoreductase</keyword>
<dbReference type="GO" id="GO:0047044">
    <property type="term" value="F:androstan-3-alpha,17-beta-diol dehydrogenase (NAD+) activity"/>
    <property type="evidence" value="ECO:0007669"/>
    <property type="project" value="UniProtKB-EC"/>
</dbReference>
<dbReference type="FunFam" id="3.40.50.720:FF:000084">
    <property type="entry name" value="Short-chain dehydrogenase reductase"/>
    <property type="match status" value="1"/>
</dbReference>
<dbReference type="Pfam" id="PF13561">
    <property type="entry name" value="adh_short_C2"/>
    <property type="match status" value="1"/>
</dbReference>
<comment type="similarity">
    <text evidence="1">Belongs to the short-chain dehydrogenases/reductases (SDR) family.</text>
</comment>
<evidence type="ECO:0000256" key="1">
    <source>
        <dbReference type="ARBA" id="ARBA00006484"/>
    </source>
</evidence>
<dbReference type="PROSITE" id="PS00061">
    <property type="entry name" value="ADH_SHORT"/>
    <property type="match status" value="1"/>
</dbReference>
<reference evidence="3 4" key="1">
    <citation type="submission" date="2020-08" db="EMBL/GenBank/DDBJ databases">
        <title>Genomic Encyclopedia of Type Strains, Phase IV (KMG-IV): sequencing the most valuable type-strain genomes for metagenomic binning, comparative biology and taxonomic classification.</title>
        <authorList>
            <person name="Goeker M."/>
        </authorList>
    </citation>
    <scope>NUCLEOTIDE SEQUENCE [LARGE SCALE GENOMIC DNA]</scope>
    <source>
        <strain evidence="3 4">DSM 7465</strain>
    </source>
</reference>
<dbReference type="InterPro" id="IPR020904">
    <property type="entry name" value="Sc_DH/Rdtase_CS"/>
</dbReference>
<dbReference type="RefSeq" id="WP_184477195.1">
    <property type="nucleotide sequence ID" value="NZ_JACHOV010000015.1"/>
</dbReference>
<gene>
    <name evidence="3" type="ORF">HNQ99_003130</name>
</gene>
<keyword evidence="4" id="KW-1185">Reference proteome</keyword>
<dbReference type="InterPro" id="IPR036291">
    <property type="entry name" value="NAD(P)-bd_dom_sf"/>
</dbReference>
<dbReference type="SUPFAM" id="SSF51735">
    <property type="entry name" value="NAD(P)-binding Rossmann-fold domains"/>
    <property type="match status" value="1"/>
</dbReference>
<dbReference type="Proteomes" id="UP000575068">
    <property type="component" value="Unassembled WGS sequence"/>
</dbReference>